<keyword evidence="4" id="KW-0735">Signal-anchor</keyword>
<dbReference type="EnsemblPlants" id="Pp3c25_3230V3.7">
    <property type="protein sequence ID" value="Pp3c25_3230V3.7"/>
    <property type="gene ID" value="Pp3c25_3230"/>
</dbReference>
<evidence type="ECO:0000313" key="14">
    <source>
        <dbReference type="Proteomes" id="UP000006727"/>
    </source>
</evidence>
<dbReference type="Proteomes" id="UP000006727">
    <property type="component" value="Chromosome 25"/>
</dbReference>
<keyword evidence="3 8" id="KW-0812">Transmembrane</keyword>
<dbReference type="EnsemblPlants" id="Pp3c25_3230V3.6">
    <property type="protein sequence ID" value="Pp3c25_3230V3.6"/>
    <property type="gene ID" value="Pp3c25_3230"/>
</dbReference>
<reference evidence="11 14" key="2">
    <citation type="journal article" date="2018" name="Plant J.">
        <title>The Physcomitrella patens chromosome-scale assembly reveals moss genome structure and evolution.</title>
        <authorList>
            <person name="Lang D."/>
            <person name="Ullrich K.K."/>
            <person name="Murat F."/>
            <person name="Fuchs J."/>
            <person name="Jenkins J."/>
            <person name="Haas F.B."/>
            <person name="Piednoel M."/>
            <person name="Gundlach H."/>
            <person name="Van Bel M."/>
            <person name="Meyberg R."/>
            <person name="Vives C."/>
            <person name="Morata J."/>
            <person name="Symeonidi A."/>
            <person name="Hiss M."/>
            <person name="Muchero W."/>
            <person name="Kamisugi Y."/>
            <person name="Saleh O."/>
            <person name="Blanc G."/>
            <person name="Decker E.L."/>
            <person name="van Gessel N."/>
            <person name="Grimwood J."/>
            <person name="Hayes R.D."/>
            <person name="Graham S.W."/>
            <person name="Gunter L.E."/>
            <person name="McDaniel S.F."/>
            <person name="Hoernstein S.N.W."/>
            <person name="Larsson A."/>
            <person name="Li F.W."/>
            <person name="Perroud P.F."/>
            <person name="Phillips J."/>
            <person name="Ranjan P."/>
            <person name="Rokshar D.S."/>
            <person name="Rothfels C.J."/>
            <person name="Schneider L."/>
            <person name="Shu S."/>
            <person name="Stevenson D.W."/>
            <person name="Thummler F."/>
            <person name="Tillich M."/>
            <person name="Villarreal Aguilar J.C."/>
            <person name="Widiez T."/>
            <person name="Wong G.K."/>
            <person name="Wymore A."/>
            <person name="Zhang Y."/>
            <person name="Zimmer A.D."/>
            <person name="Quatrano R.S."/>
            <person name="Mayer K.F.X."/>
            <person name="Goodstein D."/>
            <person name="Casacuberta J.M."/>
            <person name="Vandepoele K."/>
            <person name="Reski R."/>
            <person name="Cuming A.C."/>
            <person name="Tuskan G.A."/>
            <person name="Maumus F."/>
            <person name="Salse J."/>
            <person name="Schmutz J."/>
            <person name="Rensing S.A."/>
        </authorList>
    </citation>
    <scope>NUCLEOTIDE SEQUENCE [LARGE SCALE GENOMIC DNA]</scope>
    <source>
        <strain evidence="13 14">cv. Gransden 2004</strain>
    </source>
</reference>
<proteinExistence type="evidence at transcript level"/>
<dbReference type="Gramene" id="Pp3c25_3230V3.3">
    <property type="protein sequence ID" value="Pp3c25_3230V3.3"/>
    <property type="gene ID" value="Pp3c25_3230"/>
</dbReference>
<keyword evidence="5 8" id="KW-1133">Transmembrane helix</keyword>
<evidence type="ECO:0000313" key="12">
    <source>
        <dbReference type="EMBL" id="QDE12521.1"/>
    </source>
</evidence>
<feature type="compositionally biased region" description="Polar residues" evidence="7">
    <location>
        <begin position="127"/>
        <end position="140"/>
    </location>
</feature>
<dbReference type="Gramene" id="Pp3c25_3230V3.13">
    <property type="protein sequence ID" value="Pp3c25_3230V3.13"/>
    <property type="gene ID" value="Pp3c25_3230"/>
</dbReference>
<dbReference type="GeneID" id="112277425"/>
<comment type="similarity">
    <text evidence="2">Belongs to the PC-esterase family. TBL subfamily.</text>
</comment>
<evidence type="ECO:0000313" key="11">
    <source>
        <dbReference type="EMBL" id="PNR27384.1"/>
    </source>
</evidence>
<dbReference type="Gramene" id="Pp3c25_3230V3.9">
    <property type="protein sequence ID" value="Pp3c25_3230V3.9"/>
    <property type="gene ID" value="Pp3c25_3230"/>
</dbReference>
<dbReference type="EnsemblPlants" id="Pp3c25_3230V3.13">
    <property type="protein sequence ID" value="Pp3c25_3230V3.13"/>
    <property type="gene ID" value="Pp3c25_3230"/>
</dbReference>
<dbReference type="EnsemblPlants" id="Pp3c25_3230V3.3">
    <property type="protein sequence ID" value="Pp3c25_3230V3.3"/>
    <property type="gene ID" value="Pp3c25_3230"/>
</dbReference>
<evidence type="ECO:0000259" key="9">
    <source>
        <dbReference type="Pfam" id="PF13839"/>
    </source>
</evidence>
<reference evidence="13" key="4">
    <citation type="submission" date="2020-12" db="UniProtKB">
        <authorList>
            <consortium name="EnsemblPlants"/>
        </authorList>
    </citation>
    <scope>IDENTIFICATION</scope>
</reference>
<feature type="compositionally biased region" description="Polar residues" evidence="7">
    <location>
        <begin position="152"/>
        <end position="171"/>
    </location>
</feature>
<evidence type="ECO:0000259" key="10">
    <source>
        <dbReference type="Pfam" id="PF14416"/>
    </source>
</evidence>
<dbReference type="AlphaFoldDB" id="A0A2K1IDN5"/>
<feature type="domain" description="Trichome birefringence-like C-terminal" evidence="9">
    <location>
        <begin position="229"/>
        <end position="522"/>
    </location>
</feature>
<dbReference type="PANTHER" id="PTHR32285:SF48">
    <property type="entry name" value="PROTEIN TRICHOME BIREFRINGENCE-LIKE 19"/>
    <property type="match status" value="1"/>
</dbReference>
<name>A0A2K1IDN5_PHYPA</name>
<dbReference type="Gramene" id="Pp3c25_3230V3.2">
    <property type="protein sequence ID" value="Pp3c25_3230V3.2"/>
    <property type="gene ID" value="Pp3c25_3230"/>
</dbReference>
<dbReference type="OrthoDB" id="1933670at2759"/>
<dbReference type="EnsemblPlants" id="Pp3c25_3230V3.2">
    <property type="protein sequence ID" value="Pp3c25_3230V3.2"/>
    <property type="gene ID" value="Pp3c25_3230"/>
</dbReference>
<dbReference type="Gramene" id="Pp3c25_3230V3.7">
    <property type="protein sequence ID" value="Pp3c25_3230V3.7"/>
    <property type="gene ID" value="Pp3c25_3230"/>
</dbReference>
<dbReference type="Gramene" id="Pp3c25_3230V3.5">
    <property type="protein sequence ID" value="Pp3c25_3230V3.5"/>
    <property type="gene ID" value="Pp3c25_3230"/>
</dbReference>
<evidence type="ECO:0000256" key="4">
    <source>
        <dbReference type="ARBA" id="ARBA00022968"/>
    </source>
</evidence>
<evidence type="ECO:0000256" key="6">
    <source>
        <dbReference type="ARBA" id="ARBA00023136"/>
    </source>
</evidence>
<dbReference type="STRING" id="3218.A0A2K1IDN5"/>
<dbReference type="InterPro" id="IPR026057">
    <property type="entry name" value="TBL_C"/>
</dbReference>
<dbReference type="RefSeq" id="XP_024365453.1">
    <property type="nucleotide sequence ID" value="XM_024509685.2"/>
</dbReference>
<feature type="domain" description="Trichome birefringence-like N-terminal" evidence="10">
    <location>
        <begin position="176"/>
        <end position="228"/>
    </location>
</feature>
<dbReference type="EnsemblPlants" id="Pp3c25_3230V3.8">
    <property type="protein sequence ID" value="Pp3c25_3230V3.8"/>
    <property type="gene ID" value="Pp3c25_3230"/>
</dbReference>
<feature type="transmembrane region" description="Helical" evidence="8">
    <location>
        <begin position="33"/>
        <end position="54"/>
    </location>
</feature>
<dbReference type="InterPro" id="IPR025846">
    <property type="entry name" value="TBL_N"/>
</dbReference>
<dbReference type="EMBL" id="MK876267">
    <property type="protein sequence ID" value="QDE12521.1"/>
    <property type="molecule type" value="mRNA"/>
</dbReference>
<dbReference type="Gramene" id="Pp3c25_3230V3.6">
    <property type="protein sequence ID" value="Pp3c25_3230V3.6"/>
    <property type="gene ID" value="Pp3c25_3230"/>
</dbReference>
<reference evidence="11 14" key="1">
    <citation type="journal article" date="2008" name="Science">
        <title>The Physcomitrella genome reveals evolutionary insights into the conquest of land by plants.</title>
        <authorList>
            <person name="Rensing S."/>
            <person name="Lang D."/>
            <person name="Zimmer A."/>
            <person name="Terry A."/>
            <person name="Salamov A."/>
            <person name="Shapiro H."/>
            <person name="Nishiyama T."/>
            <person name="Perroud P.-F."/>
            <person name="Lindquist E."/>
            <person name="Kamisugi Y."/>
            <person name="Tanahashi T."/>
            <person name="Sakakibara K."/>
            <person name="Fujita T."/>
            <person name="Oishi K."/>
            <person name="Shin-I T."/>
            <person name="Kuroki Y."/>
            <person name="Toyoda A."/>
            <person name="Suzuki Y."/>
            <person name="Hashimoto A."/>
            <person name="Yamaguchi K."/>
            <person name="Sugano A."/>
            <person name="Kohara Y."/>
            <person name="Fujiyama A."/>
            <person name="Anterola A."/>
            <person name="Aoki S."/>
            <person name="Ashton N."/>
            <person name="Barbazuk W.B."/>
            <person name="Barker E."/>
            <person name="Bennetzen J."/>
            <person name="Bezanilla M."/>
            <person name="Blankenship R."/>
            <person name="Cho S.H."/>
            <person name="Dutcher S."/>
            <person name="Estelle M."/>
            <person name="Fawcett J.A."/>
            <person name="Gundlach H."/>
            <person name="Hanada K."/>
            <person name="Heyl A."/>
            <person name="Hicks K.A."/>
            <person name="Hugh J."/>
            <person name="Lohr M."/>
            <person name="Mayer K."/>
            <person name="Melkozernov A."/>
            <person name="Murata T."/>
            <person name="Nelson D."/>
            <person name="Pils B."/>
            <person name="Prigge M."/>
            <person name="Reiss B."/>
            <person name="Renner T."/>
            <person name="Rombauts S."/>
            <person name="Rushton P."/>
            <person name="Sanderfoot A."/>
            <person name="Schween G."/>
            <person name="Shiu S.-H."/>
            <person name="Stueber K."/>
            <person name="Theodoulou F.L."/>
            <person name="Tu H."/>
            <person name="Van de Peer Y."/>
            <person name="Verrier P.J."/>
            <person name="Waters E."/>
            <person name="Wood A."/>
            <person name="Yang L."/>
            <person name="Cove D."/>
            <person name="Cuming A."/>
            <person name="Hasebe M."/>
            <person name="Lucas S."/>
            <person name="Mishler D.B."/>
            <person name="Reski R."/>
            <person name="Grigoriev I."/>
            <person name="Quatrano R.S."/>
            <person name="Boore J.L."/>
        </authorList>
    </citation>
    <scope>NUCLEOTIDE SEQUENCE [LARGE SCALE GENOMIC DNA]</scope>
    <source>
        <strain evidence="13 14">cv. Gransden 2004</strain>
    </source>
</reference>
<dbReference type="Gramene" id="Pp3c25_3230V3.8">
    <property type="protein sequence ID" value="Pp3c25_3230V3.8"/>
    <property type="gene ID" value="Pp3c25_3230"/>
</dbReference>
<dbReference type="GO" id="GO:0005794">
    <property type="term" value="C:Golgi apparatus"/>
    <property type="evidence" value="ECO:0000318"/>
    <property type="project" value="GO_Central"/>
</dbReference>
<dbReference type="EMBL" id="ABEU02000025">
    <property type="protein sequence ID" value="PNR27384.1"/>
    <property type="molecule type" value="Genomic_DNA"/>
</dbReference>
<dbReference type="EnsemblPlants" id="Pp3c25_3230V3.1">
    <property type="protein sequence ID" value="Pp3c25_3230V3.1"/>
    <property type="gene ID" value="Pp3c25_3230"/>
</dbReference>
<organism evidence="11">
    <name type="scientific">Physcomitrium patens</name>
    <name type="common">Spreading-leaved earth moss</name>
    <name type="synonym">Physcomitrella patens</name>
    <dbReference type="NCBI Taxonomy" id="3218"/>
    <lineage>
        <taxon>Eukaryota</taxon>
        <taxon>Viridiplantae</taxon>
        <taxon>Streptophyta</taxon>
        <taxon>Embryophyta</taxon>
        <taxon>Bryophyta</taxon>
        <taxon>Bryophytina</taxon>
        <taxon>Bryopsida</taxon>
        <taxon>Funariidae</taxon>
        <taxon>Funariales</taxon>
        <taxon>Funariaceae</taxon>
        <taxon>Physcomitrium</taxon>
    </lineage>
</organism>
<dbReference type="Pfam" id="PF14416">
    <property type="entry name" value="PMR5N"/>
    <property type="match status" value="1"/>
</dbReference>
<dbReference type="OMA" id="WNDIVME"/>
<evidence type="ECO:0000256" key="5">
    <source>
        <dbReference type="ARBA" id="ARBA00022989"/>
    </source>
</evidence>
<comment type="subcellular location">
    <subcellularLocation>
        <location evidence="1">Membrane</location>
        <topology evidence="1">Single-pass membrane protein</topology>
    </subcellularLocation>
</comment>
<dbReference type="InterPro" id="IPR029962">
    <property type="entry name" value="TBL"/>
</dbReference>
<dbReference type="PANTHER" id="PTHR32285">
    <property type="entry name" value="PROTEIN TRICHOME BIREFRINGENCE-LIKE 9-RELATED"/>
    <property type="match status" value="1"/>
</dbReference>
<evidence type="ECO:0000256" key="1">
    <source>
        <dbReference type="ARBA" id="ARBA00004167"/>
    </source>
</evidence>
<evidence type="ECO:0000313" key="13">
    <source>
        <dbReference type="EnsemblPlants" id="Pp3c25_3230V3.1"/>
    </source>
</evidence>
<dbReference type="EnsemblPlants" id="Pp3c25_3230V3.5">
    <property type="protein sequence ID" value="Pp3c25_3230V3.5"/>
    <property type="gene ID" value="Pp3c25_3230"/>
</dbReference>
<protein>
    <submittedName>
        <fullName evidence="12">Mannan O-acetyltransferase 2</fullName>
    </submittedName>
</protein>
<dbReference type="Pfam" id="PF13839">
    <property type="entry name" value="PC-Esterase"/>
    <property type="match status" value="1"/>
</dbReference>
<reference evidence="12" key="3">
    <citation type="journal article" date="2019" name="New Phytol.">
        <title>Evolutionary origin of O-acetyltransferases responsible for glucomannan acetylation in land plants.</title>
        <authorList>
            <person name="Zhong R."/>
            <person name="Cui D."/>
            <person name="Ye Z.H."/>
        </authorList>
    </citation>
    <scope>NUCLEOTIDE SEQUENCE</scope>
</reference>
<dbReference type="RefSeq" id="XP_024365461.1">
    <property type="nucleotide sequence ID" value="XM_024509693.2"/>
</dbReference>
<dbReference type="Gramene" id="Pp3c25_3230V3.1">
    <property type="protein sequence ID" value="Pp3c25_3230V3.1"/>
    <property type="gene ID" value="Pp3c25_3230"/>
</dbReference>
<dbReference type="GO" id="GO:0016020">
    <property type="term" value="C:membrane"/>
    <property type="evidence" value="ECO:0007669"/>
    <property type="project" value="UniProtKB-SubCell"/>
</dbReference>
<keyword evidence="6 8" id="KW-0472">Membrane</keyword>
<sequence length="531" mass="59993">MGRDQQIGIYDVEKSVGSIPGTEIRSLFNSRRLLTVVLFAAFLPVVITSSFFYYTTPDASTAAMLFFHKPKGGKNVPSFISATSSSNTGVEPSNGDTEITTDTNQEESSRNSPEPEATDEDVERTIETSVDVENSTSLGVNDSKPHEETTLEENTSSIVMKRQGPTNTANSSKREYCDLVKGSWVPDPRPPQYTNSSCRYIQGHQNCMKNGRPDTGFMYWKWQPQQCDLPRIDAQAFLIAMRNRSMTFAGDSIARNQFQSLLCILSQVEVPDHTYNAPDDRDNIYVFRTYDFTVAIYWSPYLVHVEDKDITWPDNKTQSVAHIHVDKLDRAWTDRISGVDILQISTGQWWFKRGLFLKGNKPMGGHICDGWKECEKEIGFADPYRLAIHSLLKNSLSIPGYTGTTILRSFAPDHFEGGAWDSGGRCVRTTPGGVSISSLTNWMYEIQTEEFQNVTGAMSESEKQRIKLLDITNLAQIRADGHPDVYMKFQPFSKEMKQPPQKDCLHWCLPGPIDTWNDLLVESLHDKIHNY</sequence>
<keyword evidence="12" id="KW-0808">Transferase</keyword>
<accession>A0A2K1IDN5</accession>
<evidence type="ECO:0000256" key="2">
    <source>
        <dbReference type="ARBA" id="ARBA00007727"/>
    </source>
</evidence>
<dbReference type="EnsemblPlants" id="Pp3c25_3230V3.9">
    <property type="protein sequence ID" value="Pp3c25_3230V3.9"/>
    <property type="gene ID" value="Pp3c25_3230"/>
</dbReference>
<evidence type="ECO:0000256" key="3">
    <source>
        <dbReference type="ARBA" id="ARBA00022692"/>
    </source>
</evidence>
<evidence type="ECO:0000256" key="8">
    <source>
        <dbReference type="SAM" id="Phobius"/>
    </source>
</evidence>
<keyword evidence="14" id="KW-1185">Reference proteome</keyword>
<gene>
    <name evidence="13" type="primary">LOC112277425</name>
    <name evidence="11" type="ORF">PHYPA_029536</name>
</gene>
<dbReference type="PaxDb" id="3218-PP1S326_28V6.3"/>
<dbReference type="Gramene" id="Pp3c25_3230V3.11">
    <property type="protein sequence ID" value="Pp3c25_3230V3.11"/>
    <property type="gene ID" value="Pp3c25_3230"/>
</dbReference>
<feature type="region of interest" description="Disordered" evidence="7">
    <location>
        <begin position="78"/>
        <end position="173"/>
    </location>
</feature>
<dbReference type="GO" id="GO:0016413">
    <property type="term" value="F:O-acetyltransferase activity"/>
    <property type="evidence" value="ECO:0000318"/>
    <property type="project" value="GO_Central"/>
</dbReference>
<feature type="compositionally biased region" description="Polar residues" evidence="7">
    <location>
        <begin position="78"/>
        <end position="103"/>
    </location>
</feature>
<dbReference type="EnsemblPlants" id="Pp3c25_3230V3.11">
    <property type="protein sequence ID" value="Pp3c25_3230V3.11"/>
    <property type="gene ID" value="Pp3c25_3230"/>
</dbReference>
<evidence type="ECO:0000256" key="7">
    <source>
        <dbReference type="SAM" id="MobiDB-lite"/>
    </source>
</evidence>